<proteinExistence type="predicted"/>
<dbReference type="InterPro" id="IPR023214">
    <property type="entry name" value="HAD_sf"/>
</dbReference>
<dbReference type="STRING" id="394193.SAMN04489732_13634"/>
<name>A0A1H8YPG2_9PSEU</name>
<protein>
    <submittedName>
        <fullName evidence="1">FMN phosphatase YigB, HAD superfamily</fullName>
    </submittedName>
</protein>
<dbReference type="RefSeq" id="WP_091629135.1">
    <property type="nucleotide sequence ID" value="NZ_FOEF01000036.1"/>
</dbReference>
<gene>
    <name evidence="1" type="ORF">SAMN04489732_13634</name>
</gene>
<sequence length="225" mass="24170">MGNKVQLITVDIGRTLGVFTGVSTKDRLAELAPSHVIGPDRIAETVRSLLHRAPVLTDELIERVCQRLLISPADFPAESTWHRGYTPYHDTAQALWMLNEIAAVVALSNMAVTGGPQRVAAVHAAHPGVLAKVYTSFQLGGAKPEPWLWQIVAANHRADIGAVIHIGDRLDADVSGALSAGARVVHIHRPGDEPAHYPEGSGQRVATVPSLLDAVPVVVAWARRR</sequence>
<dbReference type="EMBL" id="FOEF01000036">
    <property type="protein sequence ID" value="SEP54077.1"/>
    <property type="molecule type" value="Genomic_DNA"/>
</dbReference>
<reference evidence="1 2" key="1">
    <citation type="submission" date="2016-10" db="EMBL/GenBank/DDBJ databases">
        <authorList>
            <person name="de Groot N.N."/>
        </authorList>
    </citation>
    <scope>NUCLEOTIDE SEQUENCE [LARGE SCALE GENOMIC DNA]</scope>
    <source>
        <strain evidence="1 2">DSM 44993</strain>
    </source>
</reference>
<evidence type="ECO:0000313" key="2">
    <source>
        <dbReference type="Proteomes" id="UP000198582"/>
    </source>
</evidence>
<dbReference type="AlphaFoldDB" id="A0A1H8YPG2"/>
<dbReference type="Gene3D" id="3.40.50.1000">
    <property type="entry name" value="HAD superfamily/HAD-like"/>
    <property type="match status" value="1"/>
</dbReference>
<keyword evidence="2" id="KW-1185">Reference proteome</keyword>
<organism evidence="1 2">
    <name type="scientific">Amycolatopsis saalfeldensis</name>
    <dbReference type="NCBI Taxonomy" id="394193"/>
    <lineage>
        <taxon>Bacteria</taxon>
        <taxon>Bacillati</taxon>
        <taxon>Actinomycetota</taxon>
        <taxon>Actinomycetes</taxon>
        <taxon>Pseudonocardiales</taxon>
        <taxon>Pseudonocardiaceae</taxon>
        <taxon>Amycolatopsis</taxon>
    </lineage>
</organism>
<dbReference type="InterPro" id="IPR036412">
    <property type="entry name" value="HAD-like_sf"/>
</dbReference>
<accession>A0A1H8YPG2</accession>
<evidence type="ECO:0000313" key="1">
    <source>
        <dbReference type="EMBL" id="SEP54077.1"/>
    </source>
</evidence>
<dbReference type="SUPFAM" id="SSF56784">
    <property type="entry name" value="HAD-like"/>
    <property type="match status" value="1"/>
</dbReference>
<dbReference type="Proteomes" id="UP000198582">
    <property type="component" value="Unassembled WGS sequence"/>
</dbReference>
<dbReference type="Pfam" id="PF13242">
    <property type="entry name" value="Hydrolase_like"/>
    <property type="match status" value="1"/>
</dbReference>